<protein>
    <submittedName>
        <fullName evidence="2">Uncharacterized protein</fullName>
    </submittedName>
</protein>
<dbReference type="InterPro" id="IPR053824">
    <property type="entry name" value="DUF7010"/>
</dbReference>
<keyword evidence="1" id="KW-0472">Membrane</keyword>
<feature type="transmembrane region" description="Helical" evidence="1">
    <location>
        <begin position="44"/>
        <end position="65"/>
    </location>
</feature>
<name>A0AAE3MIZ6_9FLAO</name>
<keyword evidence="3" id="KW-1185">Reference proteome</keyword>
<feature type="transmembrane region" description="Helical" evidence="1">
    <location>
        <begin position="157"/>
        <end position="176"/>
    </location>
</feature>
<comment type="caution">
    <text evidence="2">The sequence shown here is derived from an EMBL/GenBank/DDBJ whole genome shotgun (WGS) entry which is preliminary data.</text>
</comment>
<dbReference type="Proteomes" id="UP001207116">
    <property type="component" value="Unassembled WGS sequence"/>
</dbReference>
<dbReference type="AlphaFoldDB" id="A0AAE3MIZ6"/>
<feature type="transmembrane region" description="Helical" evidence="1">
    <location>
        <begin position="20"/>
        <end position="38"/>
    </location>
</feature>
<gene>
    <name evidence="2" type="ORF">OO016_00695</name>
</gene>
<dbReference type="EMBL" id="JAPFQP010000001">
    <property type="protein sequence ID" value="MCX2718103.1"/>
    <property type="molecule type" value="Genomic_DNA"/>
</dbReference>
<dbReference type="Pfam" id="PF22765">
    <property type="entry name" value="DUF7010"/>
    <property type="match status" value="1"/>
</dbReference>
<reference evidence="2" key="1">
    <citation type="submission" date="2022-11" db="EMBL/GenBank/DDBJ databases">
        <title>The characterization of three novel Bacteroidetes species and genomic analysis of their roles in tidal elemental geochemical cycles.</title>
        <authorList>
            <person name="Ma K.-J."/>
        </authorList>
    </citation>
    <scope>NUCLEOTIDE SEQUENCE</scope>
    <source>
        <strain evidence="2">M415</strain>
    </source>
</reference>
<sequence>MVEQAFQKLKQEIQLQAKNGIEFILAAGILWLFISYLWTLEYSAYNKSIFTFIVGAFLLPLAFGLSKALKTNWKIKDNPLQPLGLWLNFAQLIYFPFLIFILIKYPDYFIMTYAIITGAHLFPYTWFYDEMGYAAAAILISVGSMLIALNSGPESMWHVPLFTAILLFLLAFWIYVRWKNKNLKS</sequence>
<organism evidence="2 3">
    <name type="scientific">Lentiprolixibacter aurantiacus</name>
    <dbReference type="NCBI Taxonomy" id="2993939"/>
    <lineage>
        <taxon>Bacteria</taxon>
        <taxon>Pseudomonadati</taxon>
        <taxon>Bacteroidota</taxon>
        <taxon>Flavobacteriia</taxon>
        <taxon>Flavobacteriales</taxon>
        <taxon>Flavobacteriaceae</taxon>
        <taxon>Lentiprolixibacter</taxon>
    </lineage>
</organism>
<keyword evidence="1" id="KW-0812">Transmembrane</keyword>
<accession>A0AAE3MIZ6</accession>
<evidence type="ECO:0000313" key="2">
    <source>
        <dbReference type="EMBL" id="MCX2718103.1"/>
    </source>
</evidence>
<evidence type="ECO:0000256" key="1">
    <source>
        <dbReference type="SAM" id="Phobius"/>
    </source>
</evidence>
<feature type="transmembrane region" description="Helical" evidence="1">
    <location>
        <begin position="133"/>
        <end position="151"/>
    </location>
</feature>
<feature type="transmembrane region" description="Helical" evidence="1">
    <location>
        <begin position="85"/>
        <end position="103"/>
    </location>
</feature>
<feature type="transmembrane region" description="Helical" evidence="1">
    <location>
        <begin position="109"/>
        <end position="126"/>
    </location>
</feature>
<keyword evidence="1" id="KW-1133">Transmembrane helix</keyword>
<evidence type="ECO:0000313" key="3">
    <source>
        <dbReference type="Proteomes" id="UP001207116"/>
    </source>
</evidence>
<dbReference type="RefSeq" id="WP_266010100.1">
    <property type="nucleotide sequence ID" value="NZ_JAPFQP010000001.1"/>
</dbReference>
<proteinExistence type="predicted"/>